<dbReference type="InterPro" id="IPR035686">
    <property type="entry name" value="CPSase_GATase1"/>
</dbReference>
<name>A9WH03_CHLAA</name>
<sequence>MRVQQTMDAVLVLEDGRVFPGRSFGAPGERVGEVVFHTGMTGYQEILTDPSYCGQLVTMTAPHIGNTGVNDFDPESIQPQVAGFIVRSYSEHYSSWRARGSLSQLLRDYGIVAISDVDTRALTRHIRTAGAMRGIISTTGESIESLLAKCRAAPPMEGLDLTQVVTCPEPYHWATNSVPFTPPYPNGPAQELRFHVVAYDFGLKRTILRRLVDHGCRVTVVPATTPPEDALALQPDGIFFSNGPGDPAAATYAVATLRSLLGKLPIFGICLGHQLMGLALGGRTYKLPFGHHGANHPVRYLPTGRVEITSQNHGFAVDPDSLPAGVVLTHINLNDQTLEGFDYPELQCFSVQYHPEAGPGPHDATYLFARFAEAMAARRS</sequence>
<evidence type="ECO:0000256" key="11">
    <source>
        <dbReference type="HAMAP-Rule" id="MF_01209"/>
    </source>
</evidence>
<dbReference type="Pfam" id="PF00988">
    <property type="entry name" value="CPSase_sm_chain"/>
    <property type="match status" value="1"/>
</dbReference>
<dbReference type="PRINTS" id="PR00096">
    <property type="entry name" value="GATASE"/>
</dbReference>
<feature type="active site" description="Nucleophile" evidence="11">
    <location>
        <position position="270"/>
    </location>
</feature>
<feature type="binding site" evidence="11">
    <location>
        <position position="245"/>
    </location>
    <ligand>
        <name>L-glutamine</name>
        <dbReference type="ChEBI" id="CHEBI:58359"/>
    </ligand>
</feature>
<feature type="binding site" evidence="11">
    <location>
        <position position="271"/>
    </location>
    <ligand>
        <name>L-glutamine</name>
        <dbReference type="ChEBI" id="CHEBI:58359"/>
    </ligand>
</feature>
<evidence type="ECO:0000256" key="3">
    <source>
        <dbReference type="ARBA" id="ARBA00007800"/>
    </source>
</evidence>
<dbReference type="HOGENOM" id="CLU_035901_2_1_0"/>
<dbReference type="InterPro" id="IPR036480">
    <property type="entry name" value="CarbP_synth_ssu_N_sf"/>
</dbReference>
<feature type="active site" evidence="11">
    <location>
        <position position="356"/>
    </location>
</feature>
<feature type="binding site" evidence="11">
    <location>
        <position position="243"/>
    </location>
    <ligand>
        <name>L-glutamine</name>
        <dbReference type="ChEBI" id="CHEBI:58359"/>
    </ligand>
</feature>
<dbReference type="InterPro" id="IPR029062">
    <property type="entry name" value="Class_I_gatase-like"/>
</dbReference>
<dbReference type="Gene3D" id="3.40.50.880">
    <property type="match status" value="1"/>
</dbReference>
<comment type="subunit">
    <text evidence="11">Composed of two chains; the small (or glutamine) chain promotes the hydrolysis of glutamine to ammonia, which is used by the large (or ammonia) chain to synthesize carbamoyl phosphate. Tetramer of heterodimers (alpha,beta)4.</text>
</comment>
<keyword evidence="4 11" id="KW-0436">Ligase</keyword>
<dbReference type="GO" id="GO:0004359">
    <property type="term" value="F:glutaminase activity"/>
    <property type="evidence" value="ECO:0007669"/>
    <property type="project" value="RHEA"/>
</dbReference>
<organism evidence="13 14">
    <name type="scientific">Chloroflexus aurantiacus (strain ATCC 29366 / DSM 635 / J-10-fl)</name>
    <dbReference type="NCBI Taxonomy" id="324602"/>
    <lineage>
        <taxon>Bacteria</taxon>
        <taxon>Bacillati</taxon>
        <taxon>Chloroflexota</taxon>
        <taxon>Chloroflexia</taxon>
        <taxon>Chloroflexales</taxon>
        <taxon>Chloroflexineae</taxon>
        <taxon>Chloroflexaceae</taxon>
        <taxon>Chloroflexus</taxon>
    </lineage>
</organism>
<dbReference type="PANTHER" id="PTHR43418">
    <property type="entry name" value="MULTIFUNCTIONAL TRYPTOPHAN BIOSYNTHESIS PROTEIN-RELATED"/>
    <property type="match status" value="1"/>
</dbReference>
<evidence type="ECO:0000256" key="5">
    <source>
        <dbReference type="ARBA" id="ARBA00022741"/>
    </source>
</evidence>
<keyword evidence="6 11" id="KW-0067">ATP-binding</keyword>
<feature type="binding site" evidence="11">
    <location>
        <position position="314"/>
    </location>
    <ligand>
        <name>L-glutamine</name>
        <dbReference type="ChEBI" id="CHEBI:58359"/>
    </ligand>
</feature>
<dbReference type="GO" id="GO:0005737">
    <property type="term" value="C:cytoplasm"/>
    <property type="evidence" value="ECO:0000318"/>
    <property type="project" value="GO_Central"/>
</dbReference>
<keyword evidence="8 11" id="KW-0665">Pyrimidine biosynthesis</keyword>
<dbReference type="GO" id="GO:0004088">
    <property type="term" value="F:carbamoyl-phosphate synthase (glutamine-hydrolyzing) activity"/>
    <property type="evidence" value="ECO:0007669"/>
    <property type="project" value="UniProtKB-UniRule"/>
</dbReference>
<evidence type="ECO:0000256" key="2">
    <source>
        <dbReference type="ARBA" id="ARBA00005077"/>
    </source>
</evidence>
<dbReference type="SUPFAM" id="SSF52317">
    <property type="entry name" value="Class I glutamine amidotransferase-like"/>
    <property type="match status" value="1"/>
</dbReference>
<evidence type="ECO:0000256" key="4">
    <source>
        <dbReference type="ARBA" id="ARBA00022598"/>
    </source>
</evidence>
<proteinExistence type="inferred from homology"/>
<dbReference type="GO" id="GO:0044205">
    <property type="term" value="P:'de novo' UMP biosynthetic process"/>
    <property type="evidence" value="ECO:0007669"/>
    <property type="project" value="UniProtKB-UniRule"/>
</dbReference>
<feature type="binding site" evidence="11">
    <location>
        <position position="51"/>
    </location>
    <ligand>
        <name>L-glutamine</name>
        <dbReference type="ChEBI" id="CHEBI:58359"/>
    </ligand>
</feature>
<dbReference type="GO" id="GO:0006541">
    <property type="term" value="P:glutamine metabolic process"/>
    <property type="evidence" value="ECO:0007669"/>
    <property type="project" value="InterPro"/>
</dbReference>
<keyword evidence="14" id="KW-1185">Reference proteome</keyword>
<dbReference type="EMBL" id="CP000909">
    <property type="protein sequence ID" value="ABY34098.1"/>
    <property type="molecule type" value="Genomic_DNA"/>
</dbReference>
<feature type="domain" description="Carbamoyl-phosphate synthase small subunit N-terminal" evidence="12">
    <location>
        <begin position="7"/>
        <end position="137"/>
    </location>
</feature>
<feature type="region of interest" description="CPSase" evidence="11">
    <location>
        <begin position="1"/>
        <end position="194"/>
    </location>
</feature>
<dbReference type="KEGG" id="cau:Caur_0865"/>
<dbReference type="PRINTS" id="PR00097">
    <property type="entry name" value="ANTSNTHASEII"/>
</dbReference>
<dbReference type="SUPFAM" id="SSF52021">
    <property type="entry name" value="Carbamoyl phosphate synthetase, small subunit N-terminal domain"/>
    <property type="match status" value="1"/>
</dbReference>
<reference evidence="14" key="1">
    <citation type="journal article" date="2011" name="BMC Genomics">
        <title>Complete genome sequence of the filamentous anoxygenic phototrophic bacterium Chloroflexus aurantiacus.</title>
        <authorList>
            <person name="Tang K.H."/>
            <person name="Barry K."/>
            <person name="Chertkov O."/>
            <person name="Dalin E."/>
            <person name="Han C.S."/>
            <person name="Hauser L.J."/>
            <person name="Honchak B.M."/>
            <person name="Karbach L.E."/>
            <person name="Land M.L."/>
            <person name="Lapidus A."/>
            <person name="Larimer F.W."/>
            <person name="Mikhailova N."/>
            <person name="Pitluck S."/>
            <person name="Pierson B.K."/>
            <person name="Blankenship R.E."/>
        </authorList>
    </citation>
    <scope>NUCLEOTIDE SEQUENCE [LARGE SCALE GENOMIC DNA]</scope>
    <source>
        <strain evidence="14">ATCC 29366 / DSM 635 / J-10-fl</strain>
    </source>
</reference>
<protein>
    <recommendedName>
        <fullName evidence="11">Carbamoyl phosphate synthase small chain</fullName>
        <ecNumber evidence="11">6.3.5.5</ecNumber>
    </recommendedName>
    <alternativeName>
        <fullName evidence="11">Carbamoyl phosphate synthetase glutamine chain</fullName>
    </alternativeName>
</protein>
<dbReference type="PANTHER" id="PTHR43418:SF7">
    <property type="entry name" value="CARBAMOYL-PHOSPHATE SYNTHASE SMALL CHAIN"/>
    <property type="match status" value="1"/>
</dbReference>
<comment type="pathway">
    <text evidence="1 11">Pyrimidine metabolism; UMP biosynthesis via de novo pathway; (S)-dihydroorotate from bicarbonate: step 1/3.</text>
</comment>
<evidence type="ECO:0000256" key="6">
    <source>
        <dbReference type="ARBA" id="ARBA00022840"/>
    </source>
</evidence>
<evidence type="ECO:0000313" key="14">
    <source>
        <dbReference type="Proteomes" id="UP000002008"/>
    </source>
</evidence>
<feature type="binding site" evidence="11">
    <location>
        <position position="315"/>
    </location>
    <ligand>
        <name>L-glutamine</name>
        <dbReference type="ChEBI" id="CHEBI:58359"/>
    </ligand>
</feature>
<comment type="pathway">
    <text evidence="2 11">Amino-acid biosynthesis; L-arginine biosynthesis; carbamoyl phosphate from bicarbonate: step 1/1.</text>
</comment>
<feature type="binding site" evidence="11">
    <location>
        <position position="274"/>
    </location>
    <ligand>
        <name>L-glutamine</name>
        <dbReference type="ChEBI" id="CHEBI:58359"/>
    </ligand>
</feature>
<dbReference type="GO" id="GO:0005524">
    <property type="term" value="F:ATP binding"/>
    <property type="evidence" value="ECO:0007669"/>
    <property type="project" value="UniProtKB-UniRule"/>
</dbReference>
<dbReference type="InterPro" id="IPR006274">
    <property type="entry name" value="CarbamoylP_synth_ssu"/>
</dbReference>
<comment type="similarity">
    <text evidence="3 11">Belongs to the CarA family.</text>
</comment>
<accession>A9WH03</accession>
<keyword evidence="11" id="KW-0055">Arginine biosynthesis</keyword>
<comment type="function">
    <text evidence="11">Small subunit of the glutamine-dependent carbamoyl phosphate synthetase (CPSase). CPSase catalyzes the formation of carbamoyl phosphate from the ammonia moiety of glutamine, carbonate, and phosphate donated by ATP, constituting the first step of 2 biosynthetic pathways, one leading to arginine and/or urea and the other to pyrimidine nucleotides. The small subunit (glutamine amidotransferase) binds and cleaves glutamine to supply the large subunit with the substrate ammonia.</text>
</comment>
<dbReference type="FunCoup" id="A9WH03">
    <property type="interactions" value="463"/>
</dbReference>
<evidence type="ECO:0000256" key="9">
    <source>
        <dbReference type="ARBA" id="ARBA00048816"/>
    </source>
</evidence>
<dbReference type="Pfam" id="PF00117">
    <property type="entry name" value="GATase"/>
    <property type="match status" value="1"/>
</dbReference>
<dbReference type="InterPro" id="IPR017926">
    <property type="entry name" value="GATASE"/>
</dbReference>
<evidence type="ECO:0000256" key="10">
    <source>
        <dbReference type="ARBA" id="ARBA00049285"/>
    </source>
</evidence>
<dbReference type="GO" id="GO:0006207">
    <property type="term" value="P:'de novo' pyrimidine nucleobase biosynthetic process"/>
    <property type="evidence" value="ECO:0007669"/>
    <property type="project" value="InterPro"/>
</dbReference>
<dbReference type="HAMAP" id="MF_01209">
    <property type="entry name" value="CPSase_S_chain"/>
    <property type="match status" value="1"/>
</dbReference>
<dbReference type="EnsemblBacteria" id="ABY34098">
    <property type="protein sequence ID" value="ABY34098"/>
    <property type="gene ID" value="Caur_0865"/>
</dbReference>
<keyword evidence="7 11" id="KW-0315">Glutamine amidotransferase</keyword>
<dbReference type="NCBIfam" id="TIGR01368">
    <property type="entry name" value="CPSaseIIsmall"/>
    <property type="match status" value="1"/>
</dbReference>
<dbReference type="UniPathway" id="UPA00070">
    <property type="reaction ID" value="UER00115"/>
</dbReference>
<dbReference type="PRINTS" id="PR00099">
    <property type="entry name" value="CPSGATASE"/>
</dbReference>
<dbReference type="GO" id="GO:0006526">
    <property type="term" value="P:L-arginine biosynthetic process"/>
    <property type="evidence" value="ECO:0000318"/>
    <property type="project" value="GO_Central"/>
</dbReference>
<evidence type="ECO:0000259" key="12">
    <source>
        <dbReference type="SMART" id="SM01097"/>
    </source>
</evidence>
<dbReference type="Proteomes" id="UP000002008">
    <property type="component" value="Chromosome"/>
</dbReference>
<comment type="catalytic activity">
    <reaction evidence="9 11">
        <text>hydrogencarbonate + L-glutamine + 2 ATP + H2O = carbamoyl phosphate + L-glutamate + 2 ADP + phosphate + 2 H(+)</text>
        <dbReference type="Rhea" id="RHEA:18633"/>
        <dbReference type="ChEBI" id="CHEBI:15377"/>
        <dbReference type="ChEBI" id="CHEBI:15378"/>
        <dbReference type="ChEBI" id="CHEBI:17544"/>
        <dbReference type="ChEBI" id="CHEBI:29985"/>
        <dbReference type="ChEBI" id="CHEBI:30616"/>
        <dbReference type="ChEBI" id="CHEBI:43474"/>
        <dbReference type="ChEBI" id="CHEBI:58228"/>
        <dbReference type="ChEBI" id="CHEBI:58359"/>
        <dbReference type="ChEBI" id="CHEBI:456216"/>
        <dbReference type="EC" id="6.3.5.5"/>
    </reaction>
</comment>
<dbReference type="UniPathway" id="UPA00068">
    <property type="reaction ID" value="UER00171"/>
</dbReference>
<evidence type="ECO:0000256" key="8">
    <source>
        <dbReference type="ARBA" id="ARBA00022975"/>
    </source>
</evidence>
<feature type="active site" evidence="11">
    <location>
        <position position="354"/>
    </location>
</feature>
<dbReference type="AlphaFoldDB" id="A9WH03"/>
<evidence type="ECO:0000256" key="1">
    <source>
        <dbReference type="ARBA" id="ARBA00004812"/>
    </source>
</evidence>
<dbReference type="Gene3D" id="3.50.30.20">
    <property type="entry name" value="Carbamoyl-phosphate synthase small subunit, N-terminal domain"/>
    <property type="match status" value="1"/>
</dbReference>
<keyword evidence="5 11" id="KW-0547">Nucleotide-binding</keyword>
<evidence type="ECO:0000256" key="7">
    <source>
        <dbReference type="ARBA" id="ARBA00022962"/>
    </source>
</evidence>
<feature type="binding site" evidence="11">
    <location>
        <position position="312"/>
    </location>
    <ligand>
        <name>L-glutamine</name>
        <dbReference type="ChEBI" id="CHEBI:58359"/>
    </ligand>
</feature>
<dbReference type="eggNOG" id="COG0505">
    <property type="taxonomic scope" value="Bacteria"/>
</dbReference>
<dbReference type="NCBIfam" id="NF009475">
    <property type="entry name" value="PRK12838.1"/>
    <property type="match status" value="1"/>
</dbReference>
<dbReference type="InParanoid" id="A9WH03"/>
<dbReference type="EC" id="6.3.5.5" evidence="11"/>
<dbReference type="CDD" id="cd01744">
    <property type="entry name" value="GATase1_CPSase"/>
    <property type="match status" value="1"/>
</dbReference>
<dbReference type="SMART" id="SM01097">
    <property type="entry name" value="CPSase_sm_chain"/>
    <property type="match status" value="1"/>
</dbReference>
<gene>
    <name evidence="11" type="primary">carA</name>
    <name evidence="13" type="ordered locus">Caur_0865</name>
</gene>
<dbReference type="InterPro" id="IPR002474">
    <property type="entry name" value="CarbamoylP_synth_ssu_N"/>
</dbReference>
<dbReference type="FunFam" id="3.50.30.20:FF:000001">
    <property type="entry name" value="Carbamoyl-phosphate synthase small chain"/>
    <property type="match status" value="1"/>
</dbReference>
<dbReference type="PROSITE" id="PS51273">
    <property type="entry name" value="GATASE_TYPE_1"/>
    <property type="match status" value="1"/>
</dbReference>
<comment type="catalytic activity">
    <reaction evidence="10 11">
        <text>L-glutamine + H2O = L-glutamate + NH4(+)</text>
        <dbReference type="Rhea" id="RHEA:15889"/>
        <dbReference type="ChEBI" id="CHEBI:15377"/>
        <dbReference type="ChEBI" id="CHEBI:28938"/>
        <dbReference type="ChEBI" id="CHEBI:29985"/>
        <dbReference type="ChEBI" id="CHEBI:58359"/>
    </reaction>
</comment>
<dbReference type="PATRIC" id="fig|324602.8.peg.991"/>
<keyword evidence="11" id="KW-0028">Amino-acid biosynthesis</keyword>
<evidence type="ECO:0000313" key="13">
    <source>
        <dbReference type="EMBL" id="ABY34098.1"/>
    </source>
</evidence>
<dbReference type="GO" id="GO:0005951">
    <property type="term" value="C:carbamoyl-phosphate synthase complex"/>
    <property type="evidence" value="ECO:0000318"/>
    <property type="project" value="GO_Central"/>
</dbReference>
<dbReference type="InterPro" id="IPR050472">
    <property type="entry name" value="Anth_synth/Amidotransfase"/>
</dbReference>
<dbReference type="STRING" id="324602.Caur_0865"/>